<dbReference type="Proteomes" id="UP000638353">
    <property type="component" value="Unassembled WGS sequence"/>
</dbReference>
<dbReference type="AlphaFoldDB" id="A0A918X936"/>
<organism evidence="1 2">
    <name type="scientific">Streptomyces finlayi</name>
    <dbReference type="NCBI Taxonomy" id="67296"/>
    <lineage>
        <taxon>Bacteria</taxon>
        <taxon>Bacillati</taxon>
        <taxon>Actinomycetota</taxon>
        <taxon>Actinomycetes</taxon>
        <taxon>Kitasatosporales</taxon>
        <taxon>Streptomycetaceae</taxon>
        <taxon>Streptomyces</taxon>
    </lineage>
</organism>
<reference evidence="1" key="2">
    <citation type="submission" date="2020-09" db="EMBL/GenBank/DDBJ databases">
        <authorList>
            <person name="Sun Q."/>
            <person name="Ohkuma M."/>
        </authorList>
    </citation>
    <scope>NUCLEOTIDE SEQUENCE</scope>
    <source>
        <strain evidence="1">JCM 4637</strain>
    </source>
</reference>
<gene>
    <name evidence="1" type="ORF">GCM10010334_80590</name>
</gene>
<sequence length="55" mass="5835">MCVASVIRTPEQVVADAFDQAEVGDPRYPRDWTVLVDGARHSLGLIHVGSPSGTG</sequence>
<reference evidence="1" key="1">
    <citation type="journal article" date="2014" name="Int. J. Syst. Evol. Microbiol.">
        <title>Complete genome sequence of Corynebacterium casei LMG S-19264T (=DSM 44701T), isolated from a smear-ripened cheese.</title>
        <authorList>
            <consortium name="US DOE Joint Genome Institute (JGI-PGF)"/>
            <person name="Walter F."/>
            <person name="Albersmeier A."/>
            <person name="Kalinowski J."/>
            <person name="Ruckert C."/>
        </authorList>
    </citation>
    <scope>NUCLEOTIDE SEQUENCE</scope>
    <source>
        <strain evidence="1">JCM 4637</strain>
    </source>
</reference>
<accession>A0A918X936</accession>
<proteinExistence type="predicted"/>
<evidence type="ECO:0000313" key="2">
    <source>
        <dbReference type="Proteomes" id="UP000638353"/>
    </source>
</evidence>
<dbReference type="EMBL" id="BMVC01000028">
    <property type="protein sequence ID" value="GHD18125.1"/>
    <property type="molecule type" value="Genomic_DNA"/>
</dbReference>
<comment type="caution">
    <text evidence="1">The sequence shown here is derived from an EMBL/GenBank/DDBJ whole genome shotgun (WGS) entry which is preliminary data.</text>
</comment>
<protein>
    <submittedName>
        <fullName evidence="1">Uncharacterized protein</fullName>
    </submittedName>
</protein>
<name>A0A918X936_9ACTN</name>
<evidence type="ECO:0000313" key="1">
    <source>
        <dbReference type="EMBL" id="GHD18125.1"/>
    </source>
</evidence>